<evidence type="ECO:0000256" key="3">
    <source>
        <dbReference type="ARBA" id="ARBA00022980"/>
    </source>
</evidence>
<feature type="compositionally biased region" description="Low complexity" evidence="7">
    <location>
        <begin position="24"/>
        <end position="33"/>
    </location>
</feature>
<dbReference type="FunFam" id="3.30.230.10:FF:000002">
    <property type="entry name" value="30S ribosomal protein S5"/>
    <property type="match status" value="1"/>
</dbReference>
<comment type="subcellular location">
    <subcellularLocation>
        <location evidence="1">Plastid</location>
        <location evidence="1">Chloroplast</location>
    </subcellularLocation>
</comment>
<evidence type="ECO:0000256" key="6">
    <source>
        <dbReference type="RuleBase" id="RU003823"/>
    </source>
</evidence>
<evidence type="ECO:0000256" key="1">
    <source>
        <dbReference type="ARBA" id="ARBA00004229"/>
    </source>
</evidence>
<accession>A0A7S1YM29</accession>
<dbReference type="InterPro" id="IPR014721">
    <property type="entry name" value="Ribsml_uS5_D2-typ_fold_subgr"/>
</dbReference>
<dbReference type="EMBL" id="HBGK01053267">
    <property type="protein sequence ID" value="CAD9312310.1"/>
    <property type="molecule type" value="Transcribed_RNA"/>
</dbReference>
<reference evidence="9" key="1">
    <citation type="submission" date="2021-01" db="EMBL/GenBank/DDBJ databases">
        <authorList>
            <person name="Corre E."/>
            <person name="Pelletier E."/>
            <person name="Niang G."/>
            <person name="Scheremetjew M."/>
            <person name="Finn R."/>
            <person name="Kale V."/>
            <person name="Holt S."/>
            <person name="Cochrane G."/>
            <person name="Meng A."/>
            <person name="Brown T."/>
            <person name="Cohen L."/>
        </authorList>
    </citation>
    <scope>NUCLEOTIDE SEQUENCE</scope>
    <source>
        <strain evidence="9">CCMP 410</strain>
    </source>
</reference>
<evidence type="ECO:0000256" key="7">
    <source>
        <dbReference type="SAM" id="MobiDB-lite"/>
    </source>
</evidence>
<feature type="region of interest" description="Disordered" evidence="7">
    <location>
        <begin position="22"/>
        <end position="60"/>
    </location>
</feature>
<dbReference type="AlphaFoldDB" id="A0A7S1YM29"/>
<dbReference type="InterPro" id="IPR000851">
    <property type="entry name" value="Ribosomal_uS5"/>
</dbReference>
<organism evidence="9">
    <name type="scientific">Grammatophora oceanica</name>
    <dbReference type="NCBI Taxonomy" id="210454"/>
    <lineage>
        <taxon>Eukaryota</taxon>
        <taxon>Sar</taxon>
        <taxon>Stramenopiles</taxon>
        <taxon>Ochrophyta</taxon>
        <taxon>Bacillariophyta</taxon>
        <taxon>Fragilariophyceae</taxon>
        <taxon>Fragilariophycidae</taxon>
        <taxon>Rhabdonematales</taxon>
        <taxon>Grammatophoraceae</taxon>
        <taxon>Grammatophora</taxon>
    </lineage>
</organism>
<dbReference type="PANTHER" id="PTHR48277">
    <property type="entry name" value="MITOCHONDRIAL RIBOSOMAL PROTEIN S5"/>
    <property type="match status" value="1"/>
</dbReference>
<dbReference type="PROSITE" id="PS50881">
    <property type="entry name" value="S5_DSRBD"/>
    <property type="match status" value="1"/>
</dbReference>
<protein>
    <recommendedName>
        <fullName evidence="8">S5 DRBM domain-containing protein</fullName>
    </recommendedName>
</protein>
<evidence type="ECO:0000259" key="8">
    <source>
        <dbReference type="PROSITE" id="PS50881"/>
    </source>
</evidence>
<dbReference type="InterPro" id="IPR005324">
    <property type="entry name" value="Ribosomal_uS5_C"/>
</dbReference>
<dbReference type="SUPFAM" id="SSF54211">
    <property type="entry name" value="Ribosomal protein S5 domain 2-like"/>
    <property type="match status" value="1"/>
</dbReference>
<dbReference type="GO" id="GO:0005840">
    <property type="term" value="C:ribosome"/>
    <property type="evidence" value="ECO:0007669"/>
    <property type="project" value="UniProtKB-KW"/>
</dbReference>
<evidence type="ECO:0000256" key="2">
    <source>
        <dbReference type="ARBA" id="ARBA00008945"/>
    </source>
</evidence>
<dbReference type="SUPFAM" id="SSF54768">
    <property type="entry name" value="dsRNA-binding domain-like"/>
    <property type="match status" value="1"/>
</dbReference>
<evidence type="ECO:0000313" key="9">
    <source>
        <dbReference type="EMBL" id="CAD9312310.1"/>
    </source>
</evidence>
<dbReference type="Gene3D" id="3.30.160.20">
    <property type="match status" value="1"/>
</dbReference>
<dbReference type="Pfam" id="PF03719">
    <property type="entry name" value="Ribosomal_S5_C"/>
    <property type="match status" value="1"/>
</dbReference>
<comment type="similarity">
    <text evidence="2 6">Belongs to the universal ribosomal protein uS5 family.</text>
</comment>
<evidence type="ECO:0000256" key="4">
    <source>
        <dbReference type="ARBA" id="ARBA00023274"/>
    </source>
</evidence>
<feature type="domain" description="S5 DRBM" evidence="8">
    <location>
        <begin position="208"/>
        <end position="271"/>
    </location>
</feature>
<dbReference type="GO" id="GO:0009507">
    <property type="term" value="C:chloroplast"/>
    <property type="evidence" value="ECO:0007669"/>
    <property type="project" value="UniProtKB-SubCell"/>
</dbReference>
<dbReference type="Pfam" id="PF00333">
    <property type="entry name" value="Ribosomal_S5"/>
    <property type="match status" value="1"/>
</dbReference>
<dbReference type="GO" id="GO:0006412">
    <property type="term" value="P:translation"/>
    <property type="evidence" value="ECO:0007669"/>
    <property type="project" value="InterPro"/>
</dbReference>
<gene>
    <name evidence="9" type="ORF">GOCE00092_LOCUS28048</name>
</gene>
<sequence>MMLSRVGAVKIRPSKVGYGGGRFFGSNNNGGRPPKIPFKPRRRPHPSYRPLDPVGDKRPPVPHLLMPQRDIVELGENDGYTQNEKDFGMIAGRMMNPDHPDYRITDEDFMRMANYMSAQSGTTEELIGDRRMLMHMTEEERKDFLGSMDEVMEEEALREESLLDNEYSPEENARIEKERAEEAEAMMEVEIGDDGNPIDPNQKAFGDWGDMTVRVDRVQKVRRGGTTVRYRALAVGGNANGCGGFGTGKAHSPQEAVTKACREAKRNIHFFEPHLGTGLTTDLVGTHNSCKVILLSVPKGYGLKGHPLIEDILKYFGISDATGKSFGNRNQFNVVRATFKALLTHQTLEEIALKRGKRLINIQKQHRFGV</sequence>
<keyword evidence="4 5" id="KW-0687">Ribonucleoprotein</keyword>
<dbReference type="Gene3D" id="3.30.230.10">
    <property type="match status" value="1"/>
</dbReference>
<dbReference type="InterPro" id="IPR020568">
    <property type="entry name" value="Ribosomal_Su5_D2-typ_SF"/>
</dbReference>
<evidence type="ECO:0000256" key="5">
    <source>
        <dbReference type="PROSITE-ProRule" id="PRU00268"/>
    </source>
</evidence>
<dbReference type="GO" id="GO:0003735">
    <property type="term" value="F:structural constituent of ribosome"/>
    <property type="evidence" value="ECO:0007669"/>
    <property type="project" value="UniProtKB-UniRule"/>
</dbReference>
<dbReference type="PANTHER" id="PTHR48277:SF1">
    <property type="entry name" value="MITOCHONDRIAL RIBOSOMAL PROTEIN S5"/>
    <property type="match status" value="1"/>
</dbReference>
<dbReference type="GO" id="GO:1990904">
    <property type="term" value="C:ribonucleoprotein complex"/>
    <property type="evidence" value="ECO:0007669"/>
    <property type="project" value="UniProtKB-UniRule"/>
</dbReference>
<dbReference type="InterPro" id="IPR013810">
    <property type="entry name" value="Ribosomal_uS5_N"/>
</dbReference>
<dbReference type="GO" id="GO:0003723">
    <property type="term" value="F:RNA binding"/>
    <property type="evidence" value="ECO:0007669"/>
    <property type="project" value="InterPro"/>
</dbReference>
<proteinExistence type="inferred from homology"/>
<keyword evidence="3 5" id="KW-0689">Ribosomal protein</keyword>
<name>A0A7S1YM29_9STRA</name>